<dbReference type="InterPro" id="IPR000601">
    <property type="entry name" value="PKD_dom"/>
</dbReference>
<dbReference type="HOGENOM" id="CLU_287569_0_0_7"/>
<dbReference type="InterPro" id="IPR011042">
    <property type="entry name" value="6-blade_b-propeller_TolB-like"/>
</dbReference>
<evidence type="ECO:0000256" key="1">
    <source>
        <dbReference type="SAM" id="SignalP"/>
    </source>
</evidence>
<dbReference type="PANTHER" id="PTHR46182">
    <property type="entry name" value="FI19480P1"/>
    <property type="match status" value="1"/>
</dbReference>
<feature type="domain" description="PKD" evidence="2">
    <location>
        <begin position="726"/>
        <end position="790"/>
    </location>
</feature>
<dbReference type="Gene3D" id="2.120.10.30">
    <property type="entry name" value="TolB, C-terminal domain"/>
    <property type="match status" value="1"/>
</dbReference>
<keyword evidence="1" id="KW-0732">Signal</keyword>
<keyword evidence="4" id="KW-1185">Reference proteome</keyword>
<dbReference type="GO" id="GO:0031410">
    <property type="term" value="C:cytoplasmic vesicle"/>
    <property type="evidence" value="ECO:0007669"/>
    <property type="project" value="TreeGrafter"/>
</dbReference>
<dbReference type="InterPro" id="IPR029865">
    <property type="entry name" value="KIAA0319-like"/>
</dbReference>
<dbReference type="RefSeq" id="WP_011416314.1">
    <property type="nucleotide sequence ID" value="NC_007759.1"/>
</dbReference>
<dbReference type="SMART" id="SM00089">
    <property type="entry name" value="PKD"/>
    <property type="match status" value="4"/>
</dbReference>
<protein>
    <submittedName>
        <fullName evidence="3">Hypothetical exported protein</fullName>
    </submittedName>
</protein>
<feature type="signal peptide" evidence="1">
    <location>
        <begin position="1"/>
        <end position="27"/>
    </location>
</feature>
<dbReference type="InParanoid" id="Q2LPS0"/>
<feature type="domain" description="PKD" evidence="2">
    <location>
        <begin position="345"/>
        <end position="409"/>
    </location>
</feature>
<evidence type="ECO:0000313" key="4">
    <source>
        <dbReference type="Proteomes" id="UP000001933"/>
    </source>
</evidence>
<dbReference type="InterPro" id="IPR013783">
    <property type="entry name" value="Ig-like_fold"/>
</dbReference>
<dbReference type="Pfam" id="PF22352">
    <property type="entry name" value="K319L-like_PKD"/>
    <property type="match status" value="4"/>
</dbReference>
<dbReference type="PANTHER" id="PTHR46182:SF2">
    <property type="entry name" value="FI19480P1"/>
    <property type="match status" value="1"/>
</dbReference>
<dbReference type="AlphaFoldDB" id="Q2LPS0"/>
<dbReference type="EMBL" id="CP000252">
    <property type="protein sequence ID" value="ABC76280.1"/>
    <property type="molecule type" value="Genomic_DNA"/>
</dbReference>
<dbReference type="Gene3D" id="2.60.40.10">
    <property type="entry name" value="Immunoglobulins"/>
    <property type="match status" value="4"/>
</dbReference>
<feature type="domain" description="PKD" evidence="2">
    <location>
        <begin position="443"/>
        <end position="507"/>
    </location>
</feature>
<dbReference type="SUPFAM" id="SSF63825">
    <property type="entry name" value="YWTD domain"/>
    <property type="match status" value="1"/>
</dbReference>
<dbReference type="GO" id="GO:0016020">
    <property type="term" value="C:membrane"/>
    <property type="evidence" value="ECO:0007669"/>
    <property type="project" value="TreeGrafter"/>
</dbReference>
<dbReference type="eggNOG" id="COG3204">
    <property type="taxonomic scope" value="Bacteria"/>
</dbReference>
<dbReference type="OrthoDB" id="7156875at2"/>
<dbReference type="SUPFAM" id="SSF49299">
    <property type="entry name" value="PKD domain"/>
    <property type="match status" value="4"/>
</dbReference>
<name>Q2LPS0_SYNAS</name>
<proteinExistence type="predicted"/>
<dbReference type="Proteomes" id="UP000001933">
    <property type="component" value="Chromosome"/>
</dbReference>
<accession>Q2LPS0</accession>
<dbReference type="InterPro" id="IPR022409">
    <property type="entry name" value="PKD/Chitinase_dom"/>
</dbReference>
<dbReference type="KEGG" id="sat:SYN_01126"/>
<reference evidence="3 4" key="1">
    <citation type="journal article" date="2007" name="Proc. Natl. Acad. Sci. U.S.A.">
        <title>The genome of Syntrophus aciditrophicus: life at the thermodynamic limit of microbial growth.</title>
        <authorList>
            <person name="McInerney M.J."/>
            <person name="Rohlin L."/>
            <person name="Mouttaki H."/>
            <person name="Kim U."/>
            <person name="Krupp R.S."/>
            <person name="Rios-Hernandez L."/>
            <person name="Sieber J."/>
            <person name="Struchtemeyer C.G."/>
            <person name="Bhattacharyya A."/>
            <person name="Campbell J.W."/>
            <person name="Gunsalus R.P."/>
        </authorList>
    </citation>
    <scope>NUCLEOTIDE SEQUENCE [LARGE SCALE GENOMIC DNA]</scope>
    <source>
        <strain evidence="3 4">SB</strain>
    </source>
</reference>
<organism evidence="3 4">
    <name type="scientific">Syntrophus aciditrophicus (strain SB)</name>
    <dbReference type="NCBI Taxonomy" id="56780"/>
    <lineage>
        <taxon>Bacteria</taxon>
        <taxon>Pseudomonadati</taxon>
        <taxon>Thermodesulfobacteriota</taxon>
        <taxon>Syntrophia</taxon>
        <taxon>Syntrophales</taxon>
        <taxon>Syntrophaceae</taxon>
        <taxon>Syntrophus</taxon>
    </lineage>
</organism>
<sequence length="1071" mass="110305">MKATRYLLAVLAALFAFSGFFEPAVLAAETVTAVLERITLTSEFSPPSPDPAGIVYLSDSNTLLISDCEVDEMPPYFTGKNLFEATLGGSLLGTLTTTSFSNEPTGVGYDPSTRRLFVSDDDEGRIWIVKPGSDGVYNTADDILASFRTSLFAIADPEDVVFDSWRGHLVVIDGTGEEVWDISPGANGVFDGASGDDQASHFDTEAMGIHDPEGIAFDTNNGHLYLLSSKCDRIAETTVSGTLIRYIDISRLKTSYGAKMCAGLTYAPSSSITGKMNLYMVTRGVDNGADPYENDGRIYEISFPPLGPSNNVAPVVNAGPDQTITLPGSAVLAGTASDDGLPNPPATLTYSWITVSGPGTVTFGSASSLASTASFSSAGTYTLRLTVSDSALSSSDDVVVTVQSSTSTNLAPVVNAGADQTITLPGSAALAGTASDDGLPNPPAALTYAWSTVSGPGTVNFGSASSLTTTASFSSAGTYTLRLTVSDSVLSSSDDVVVTVNDSGGTEPQSFSVRVSAGSDDAEEFTSSNGWIYLTGNDLELIHDSEDQIVGMRFNSIPIPAGATILDARVQFTVKDATTGACSLVIRGQAADHATTFTTSRYNISSRLLTSAAVNWIPAAWPAVGAAGPDQQTPNLSSILQEIVSRPGWQSGNSLALIVTGSGTRTASAYERSASQAPQLLVTYSTSTTPANSAPVVNAGADQTITLPGSATLAGTASDDGLPSPPAALTYAWSTVSGPGTVTFGSASSLATTAGFSSAGTYTLRLTVSDSVLSSSDDLVVTVQSSTSTNLAPVVNAGADQTITLPGSAALAGTASDDGLPSPPATLTYSWSKVSGPGTVTFGSASSLATTASFSAAGTYILRLTVSDSVLSSSDDVVVTVNDSGGTEPQSFSVRVSLGSDDAEEFTASNGWIYLTGNDLELIYDTQVQIVGMRFNNIPIPNGATILDARVQFTVKDATTGVCSLVIRGEAADHATTFTTTRYNISSRLLTSAAVNWIPAAWPAVGAAGPDQQTPNLISIIQEIVSRPGWQSGNSLALIVTGSGTRTASAYERSASQAPQLLVTYSTSTAP</sequence>
<dbReference type="InterPro" id="IPR035986">
    <property type="entry name" value="PKD_dom_sf"/>
</dbReference>
<gene>
    <name evidence="3" type="ORF">SYN_01126</name>
</gene>
<feature type="domain" description="PKD" evidence="2">
    <location>
        <begin position="824"/>
        <end position="888"/>
    </location>
</feature>
<feature type="chain" id="PRO_5004212255" evidence="1">
    <location>
        <begin position="28"/>
        <end position="1071"/>
    </location>
</feature>
<dbReference type="STRING" id="56780.SYN_01126"/>
<evidence type="ECO:0000313" key="3">
    <source>
        <dbReference type="EMBL" id="ABC76280.1"/>
    </source>
</evidence>
<dbReference type="PROSITE" id="PS50093">
    <property type="entry name" value="PKD"/>
    <property type="match status" value="4"/>
</dbReference>
<evidence type="ECO:0000259" key="2">
    <source>
        <dbReference type="PROSITE" id="PS50093"/>
    </source>
</evidence>